<feature type="domain" description="Predicted membrane protein YciQ-like C-terminal" evidence="3">
    <location>
        <begin position="296"/>
        <end position="531"/>
    </location>
</feature>
<sequence>MKRKHLALLVLLLVTGLACLLPERVLADYDLKRMQVTAEVNADGSLSMTRKIDYDFDDSANGVYYTQSLEQGQKVSQQRVEIKDLESGKSFHPVLNNQAESGNVYHFSKEGNSYKFKVYHRVEEGKVQVVYRYRISGAVDSYQDASELNFKIIGAGWKKEIANVTASVRFKGQNLSFLKGWVHVNAPGHLTVDPKRGLVQAKVAALPEATFLELHLLFPNSLVVKNPKRHSGKIAAKVVAQEKSLAEASQAKQARKRVYERIGLVLFALAPLLYLPVFFKTRQSGSKVRSKKELGHNFALPDFSPTVAQMLVNKKAPDSTALSAEIAMRAGQGELTIKPEQEGQNFRCVKTSKYRGDLPLLNKIFKKVGDGKSFTSQELTKYGDSKGITSSYKQWQEDSQEALIKEGYVDKQLQERADKLTFYAYAIMFVSVAAGLACFFLYEESEQNFFCLFLTMAWNLAFFALSVLRLHRFSSLTEKGTKATEHALAFKQMLNDIGQFKMRDIGELILWEQIMPYAIAFGLAKKVLKQLKLEFPAEIAADPYWACYYVGSSGGFATSFDEAISSSAGSGGSFSGSDVSSGGFGGGSGGGAF</sequence>
<dbReference type="OrthoDB" id="2138002at2"/>
<name>A0A6A8MEJ0_9LACO</name>
<evidence type="ECO:0000259" key="2">
    <source>
        <dbReference type="Pfam" id="PF09972"/>
    </source>
</evidence>
<dbReference type="InterPro" id="IPR048389">
    <property type="entry name" value="YciQ-like_C"/>
</dbReference>
<keyword evidence="1" id="KW-1133">Transmembrane helix</keyword>
<keyword evidence="5" id="KW-1185">Reference proteome</keyword>
<dbReference type="AlphaFoldDB" id="A0A6A8MEJ0"/>
<proteinExistence type="predicted"/>
<evidence type="ECO:0000313" key="5">
    <source>
        <dbReference type="Proteomes" id="UP000438120"/>
    </source>
</evidence>
<dbReference type="PROSITE" id="PS51257">
    <property type="entry name" value="PROKAR_LIPOPROTEIN"/>
    <property type="match status" value="1"/>
</dbReference>
<dbReference type="Pfam" id="PF09972">
    <property type="entry name" value="DUF2207"/>
    <property type="match status" value="1"/>
</dbReference>
<accession>A0A6A8MEJ0</accession>
<reference evidence="4 5" key="1">
    <citation type="submission" date="2019-08" db="EMBL/GenBank/DDBJ databases">
        <title>In-depth cultivation of the pig gut microbiome towards novel bacterial diversity and tailored functional studies.</title>
        <authorList>
            <person name="Wylensek D."/>
            <person name="Hitch T.C.A."/>
            <person name="Clavel T."/>
        </authorList>
    </citation>
    <scope>NUCLEOTIDE SEQUENCE [LARGE SCALE GENOMIC DNA]</scope>
    <source>
        <strain evidence="4 5">Bifido-178-WT-2B</strain>
    </source>
</reference>
<gene>
    <name evidence="4" type="ORF">FYJ62_06040</name>
</gene>
<dbReference type="RefSeq" id="WP_154548771.1">
    <property type="nucleotide sequence ID" value="NZ_VUMX01000014.1"/>
</dbReference>
<evidence type="ECO:0000313" key="4">
    <source>
        <dbReference type="EMBL" id="MST87205.1"/>
    </source>
</evidence>
<dbReference type="InterPro" id="IPR018702">
    <property type="entry name" value="DUF2207"/>
</dbReference>
<feature type="transmembrane region" description="Helical" evidence="1">
    <location>
        <begin position="262"/>
        <end position="279"/>
    </location>
</feature>
<dbReference type="EMBL" id="VUMX01000014">
    <property type="protein sequence ID" value="MST87205.1"/>
    <property type="molecule type" value="Genomic_DNA"/>
</dbReference>
<organism evidence="4 5">
    <name type="scientific">Lactobacillus porci</name>
    <dbReference type="NCBI Taxonomy" id="2012477"/>
    <lineage>
        <taxon>Bacteria</taxon>
        <taxon>Bacillati</taxon>
        <taxon>Bacillota</taxon>
        <taxon>Bacilli</taxon>
        <taxon>Lactobacillales</taxon>
        <taxon>Lactobacillaceae</taxon>
        <taxon>Lactobacillus</taxon>
    </lineage>
</organism>
<evidence type="ECO:0000259" key="3">
    <source>
        <dbReference type="Pfam" id="PF20990"/>
    </source>
</evidence>
<feature type="domain" description="DUF2207" evidence="2">
    <location>
        <begin position="31"/>
        <end position="218"/>
    </location>
</feature>
<dbReference type="Proteomes" id="UP000438120">
    <property type="component" value="Unassembled WGS sequence"/>
</dbReference>
<keyword evidence="1" id="KW-0472">Membrane</keyword>
<feature type="transmembrane region" description="Helical" evidence="1">
    <location>
        <begin position="422"/>
        <end position="442"/>
    </location>
</feature>
<keyword evidence="1" id="KW-0812">Transmembrane</keyword>
<evidence type="ECO:0000256" key="1">
    <source>
        <dbReference type="SAM" id="Phobius"/>
    </source>
</evidence>
<protein>
    <submittedName>
        <fullName evidence="4">DUF2207 domain-containing protein</fullName>
    </submittedName>
</protein>
<feature type="transmembrane region" description="Helical" evidence="1">
    <location>
        <begin position="448"/>
        <end position="468"/>
    </location>
</feature>
<dbReference type="Pfam" id="PF20990">
    <property type="entry name" value="DUF2207_C"/>
    <property type="match status" value="1"/>
</dbReference>
<comment type="caution">
    <text evidence="4">The sequence shown here is derived from an EMBL/GenBank/DDBJ whole genome shotgun (WGS) entry which is preliminary data.</text>
</comment>